<dbReference type="EMBL" id="JBBLXS010000123">
    <property type="protein sequence ID" value="MEK0185487.1"/>
    <property type="molecule type" value="Genomic_DNA"/>
</dbReference>
<dbReference type="RefSeq" id="WP_340517127.1">
    <property type="nucleotide sequence ID" value="NZ_JBBLXS010000123.1"/>
</dbReference>
<keyword evidence="2" id="KW-1185">Reference proteome</keyword>
<evidence type="ECO:0000313" key="1">
    <source>
        <dbReference type="EMBL" id="MEK0185487.1"/>
    </source>
</evidence>
<gene>
    <name evidence="1" type="ORF">WMG39_11615</name>
</gene>
<reference evidence="1 2" key="1">
    <citation type="journal article" date="2020" name="Harmful Algae">
        <title>Molecular and morphological characterization of a novel dihydroanatoxin-a producing Microcoleus species (cyanobacteria) from the Russian River, California, USA.</title>
        <authorList>
            <person name="Conklin K.Y."/>
            <person name="Stancheva R."/>
            <person name="Otten T.G."/>
            <person name="Fadness R."/>
            <person name="Boyer G.L."/>
            <person name="Read B."/>
            <person name="Zhang X."/>
            <person name="Sheath R.G."/>
        </authorList>
    </citation>
    <scope>NUCLEOTIDE SEQUENCE [LARGE SCALE GENOMIC DNA]</scope>
    <source>
        <strain evidence="1 2">PTRS2</strain>
    </source>
</reference>
<evidence type="ECO:0000313" key="2">
    <source>
        <dbReference type="Proteomes" id="UP001384579"/>
    </source>
</evidence>
<protein>
    <submittedName>
        <fullName evidence="1">Uncharacterized protein</fullName>
    </submittedName>
</protein>
<name>A0ABU8YM48_9CYAN</name>
<dbReference type="Proteomes" id="UP001384579">
    <property type="component" value="Unassembled WGS sequence"/>
</dbReference>
<comment type="caution">
    <text evidence="1">The sequence shown here is derived from an EMBL/GenBank/DDBJ whole genome shotgun (WGS) entry which is preliminary data.</text>
</comment>
<proteinExistence type="predicted"/>
<organism evidence="1 2">
    <name type="scientific">Microcoleus anatoxicus PTRS2</name>
    <dbReference type="NCBI Taxonomy" id="2705321"/>
    <lineage>
        <taxon>Bacteria</taxon>
        <taxon>Bacillati</taxon>
        <taxon>Cyanobacteriota</taxon>
        <taxon>Cyanophyceae</taxon>
        <taxon>Oscillatoriophycideae</taxon>
        <taxon>Oscillatoriales</taxon>
        <taxon>Microcoleaceae</taxon>
        <taxon>Microcoleus</taxon>
        <taxon>Microcoleus anatoxicus</taxon>
    </lineage>
</organism>
<sequence>MEKITIAPIPKPSFVVGEEQLSADLIGEDCEKCLVCGSLGQLYPRWNEAGTYFHGFWEVVCGKCKNYAICDPLPACFWHDDDDIDDPIDDDV</sequence>
<accession>A0ABU8YM48</accession>